<dbReference type="Pfam" id="PF02229">
    <property type="entry name" value="PC4"/>
    <property type="match status" value="4"/>
</dbReference>
<evidence type="ECO:0000256" key="4">
    <source>
        <dbReference type="ARBA" id="ARBA00023125"/>
    </source>
</evidence>
<proteinExistence type="inferred from homology"/>
<dbReference type="InterPro" id="IPR009044">
    <property type="entry name" value="ssDNA-bd_transcriptional_reg"/>
</dbReference>
<comment type="subcellular location">
    <subcellularLocation>
        <location evidence="1">Nucleus</location>
    </subcellularLocation>
</comment>
<evidence type="ECO:0000313" key="9">
    <source>
        <dbReference type="EMBL" id="QDZ22674.1"/>
    </source>
</evidence>
<feature type="region of interest" description="Disordered" evidence="7">
    <location>
        <begin position="25"/>
        <end position="45"/>
    </location>
</feature>
<dbReference type="Gene3D" id="2.30.31.10">
    <property type="entry name" value="Transcriptional Coactivator Pc4, Chain A"/>
    <property type="match status" value="4"/>
</dbReference>
<keyword evidence="6" id="KW-0539">Nucleus</keyword>
<reference evidence="9 10" key="1">
    <citation type="submission" date="2018-07" db="EMBL/GenBank/DDBJ databases">
        <title>The complete nuclear genome of the prasinophyte Chloropicon primus (CCMP1205).</title>
        <authorList>
            <person name="Pombert J.-F."/>
            <person name="Otis C."/>
            <person name="Turmel M."/>
            <person name="Lemieux C."/>
        </authorList>
    </citation>
    <scope>NUCLEOTIDE SEQUENCE [LARGE SCALE GENOMIC DNA]</scope>
    <source>
        <strain evidence="9 10">CCMP1205</strain>
    </source>
</reference>
<name>A0A5B8MRX9_9CHLO</name>
<dbReference type="GO" id="GO:0003713">
    <property type="term" value="F:transcription coactivator activity"/>
    <property type="evidence" value="ECO:0007669"/>
    <property type="project" value="InterPro"/>
</dbReference>
<dbReference type="GO" id="GO:0060261">
    <property type="term" value="P:positive regulation of transcription initiation by RNA polymerase II"/>
    <property type="evidence" value="ECO:0007669"/>
    <property type="project" value="InterPro"/>
</dbReference>
<evidence type="ECO:0000256" key="1">
    <source>
        <dbReference type="ARBA" id="ARBA00004123"/>
    </source>
</evidence>
<dbReference type="EMBL" id="CP031041">
    <property type="protein sequence ID" value="QDZ22674.1"/>
    <property type="molecule type" value="Genomic_DNA"/>
</dbReference>
<feature type="domain" description="Transcriptional coactivator p15 (PC4) C-terminal" evidence="8">
    <location>
        <begin position="198"/>
        <end position="247"/>
    </location>
</feature>
<feature type="region of interest" description="Disordered" evidence="7">
    <location>
        <begin position="81"/>
        <end position="116"/>
    </location>
</feature>
<feature type="domain" description="Transcriptional coactivator p15 (PC4) C-terminal" evidence="8">
    <location>
        <begin position="303"/>
        <end position="351"/>
    </location>
</feature>
<dbReference type="OrthoDB" id="2505440at2759"/>
<evidence type="ECO:0000256" key="6">
    <source>
        <dbReference type="ARBA" id="ARBA00023242"/>
    </source>
</evidence>
<dbReference type="InterPro" id="IPR045125">
    <property type="entry name" value="Sub1/Tcp4-like"/>
</dbReference>
<keyword evidence="3" id="KW-0805">Transcription regulation</keyword>
<evidence type="ECO:0000259" key="8">
    <source>
        <dbReference type="Pfam" id="PF02229"/>
    </source>
</evidence>
<dbReference type="GO" id="GO:0003677">
    <property type="term" value="F:DNA binding"/>
    <property type="evidence" value="ECO:0007669"/>
    <property type="project" value="UniProtKB-KW"/>
</dbReference>
<evidence type="ECO:0000313" key="10">
    <source>
        <dbReference type="Proteomes" id="UP000316726"/>
    </source>
</evidence>
<sequence length="433" mass="46770">MVEGVIVPTDVILSKASELLREYDTTTTTKTTTGRSDDDDDDDVRQQVKEEIVEDLKAEYGRASVDSASMAVKEAIDQHFATIAAGRPRPPAPTRKRDDGEEHGGHVKRARAEGKEAGEAEALQLELASGLFVTTQFYGGKKLLSLRKHFQKDDKWLPTKKGVSLATDQWSVLCSKVSEVSNALAAKDTGFACDLGGGGKRVTISDYKGKDYVDVRQWYQKAGESAWQPTSKGVSLSKDAWGKLVDHLEPITQSMEGGGGATPALKPAAAPVAKAGVAAPAPAEAPARASAGPTATPGEVEVALSSTRYLKVRENKNSKLADFREFYQKNGALHPGKKGIALAKAQWSVLYANLSQIDAALKERNTAYDLELSSGRRVRISDFRGKHYVDIREWWQKAGEAKWLPGKKGISLNPDQWAMAMGNAGQVDAAMGN</sequence>
<comment type="similarity">
    <text evidence="2">Belongs to the transcriptional coactivator PC4 family.</text>
</comment>
<organism evidence="9 10">
    <name type="scientific">Chloropicon primus</name>
    <dbReference type="NCBI Taxonomy" id="1764295"/>
    <lineage>
        <taxon>Eukaryota</taxon>
        <taxon>Viridiplantae</taxon>
        <taxon>Chlorophyta</taxon>
        <taxon>Chloropicophyceae</taxon>
        <taxon>Chloropicales</taxon>
        <taxon>Chloropicaceae</taxon>
        <taxon>Chloropicon</taxon>
    </lineage>
</organism>
<evidence type="ECO:0000256" key="5">
    <source>
        <dbReference type="ARBA" id="ARBA00023163"/>
    </source>
</evidence>
<keyword evidence="5" id="KW-0804">Transcription</keyword>
<dbReference type="GO" id="GO:0005634">
    <property type="term" value="C:nucleus"/>
    <property type="evidence" value="ECO:0007669"/>
    <property type="project" value="UniProtKB-SubCell"/>
</dbReference>
<feature type="compositionally biased region" description="Low complexity" evidence="7">
    <location>
        <begin position="25"/>
        <end position="34"/>
    </location>
</feature>
<feature type="domain" description="Transcriptional coactivator p15 (PC4) C-terminal" evidence="8">
    <location>
        <begin position="371"/>
        <end position="418"/>
    </location>
</feature>
<dbReference type="PANTHER" id="PTHR13215">
    <property type="entry name" value="RNA POLYMERASE II TRANSCRIPTIONAL COACTIVATOR"/>
    <property type="match status" value="1"/>
</dbReference>
<evidence type="ECO:0000256" key="3">
    <source>
        <dbReference type="ARBA" id="ARBA00023015"/>
    </source>
</evidence>
<gene>
    <name evidence="9" type="ORF">A3770_08p51920</name>
</gene>
<accession>A0A5B8MRX9</accession>
<dbReference type="STRING" id="1764295.A0A5B8MRX9"/>
<evidence type="ECO:0000256" key="7">
    <source>
        <dbReference type="SAM" id="MobiDB-lite"/>
    </source>
</evidence>
<dbReference type="SUPFAM" id="SSF54447">
    <property type="entry name" value="ssDNA-binding transcriptional regulator domain"/>
    <property type="match status" value="4"/>
</dbReference>
<protein>
    <submittedName>
        <fullName evidence="9">SsDNA-binding transcriptional regulator</fullName>
    </submittedName>
</protein>
<dbReference type="InterPro" id="IPR003173">
    <property type="entry name" value="PC4_C"/>
</dbReference>
<feature type="domain" description="Transcriptional coactivator p15 (PC4) C-terminal" evidence="8">
    <location>
        <begin position="131"/>
        <end position="175"/>
    </location>
</feature>
<dbReference type="Proteomes" id="UP000316726">
    <property type="component" value="Chromosome 8"/>
</dbReference>
<feature type="compositionally biased region" description="Basic and acidic residues" evidence="7">
    <location>
        <begin position="95"/>
        <end position="116"/>
    </location>
</feature>
<evidence type="ECO:0000256" key="2">
    <source>
        <dbReference type="ARBA" id="ARBA00009001"/>
    </source>
</evidence>
<dbReference type="AlphaFoldDB" id="A0A5B8MRX9"/>
<keyword evidence="10" id="KW-1185">Reference proteome</keyword>
<keyword evidence="4 9" id="KW-0238">DNA-binding</keyword>